<name>A0AA39R830_9LECA</name>
<dbReference type="EMBL" id="JAFEKC020000002">
    <property type="protein sequence ID" value="KAK0516632.1"/>
    <property type="molecule type" value="Genomic_DNA"/>
</dbReference>
<sequence length="458" mass="49479">MSGVHMENFRELLAAQTDDSSMATRSPITEPLSMCSLLDRLGEQKPDFLDRIQHAIHTYVASQGRRVCMSIVETDGLGDGQPRTHILNSDSLSENATYADVFQCFIRKKNYHDHALDSGLSEPVAGIIASEYGAVVESCTEDLKQYFLGRLIEDEVVRKSLAVHIATLLAKKGVKTARDKLAHLITQAIAQHASAHTNLAVQHGVTVAAQHTAVVTAGTSAGAVVASIVGAILIKVFASHIAVILPKIISSEAFHMLIAAATHKIVLVSTTAATANLLAAKAGAASASAFLHAIIGPVAIIYVVYKLNRLPNELGESVAKGVRKELDGTFRSITEQVLKEMGKDICNLEELAKAFVDDVITVDGWEKHFDGLDVTNPAIIDLNHEIASGVGYVKDFQKLTKADEMLDVPDESPPAYQAVIICPTCSLDLGPLDEIERLRHANACLDQSYEREHIVNRL</sequence>
<organism evidence="2 3">
    <name type="scientific">Cladonia borealis</name>
    <dbReference type="NCBI Taxonomy" id="184061"/>
    <lineage>
        <taxon>Eukaryota</taxon>
        <taxon>Fungi</taxon>
        <taxon>Dikarya</taxon>
        <taxon>Ascomycota</taxon>
        <taxon>Pezizomycotina</taxon>
        <taxon>Lecanoromycetes</taxon>
        <taxon>OSLEUM clade</taxon>
        <taxon>Lecanoromycetidae</taxon>
        <taxon>Lecanorales</taxon>
        <taxon>Lecanorineae</taxon>
        <taxon>Cladoniaceae</taxon>
        <taxon>Cladonia</taxon>
    </lineage>
</organism>
<keyword evidence="1" id="KW-0472">Membrane</keyword>
<keyword evidence="1" id="KW-0812">Transmembrane</keyword>
<dbReference type="AlphaFoldDB" id="A0AA39R830"/>
<protein>
    <submittedName>
        <fullName evidence="2">Uncharacterized protein</fullName>
    </submittedName>
</protein>
<gene>
    <name evidence="2" type="ORF">JMJ35_001235</name>
</gene>
<keyword evidence="1" id="KW-1133">Transmembrane helix</keyword>
<feature type="transmembrane region" description="Helical" evidence="1">
    <location>
        <begin position="285"/>
        <end position="305"/>
    </location>
</feature>
<comment type="caution">
    <text evidence="2">The sequence shown here is derived from an EMBL/GenBank/DDBJ whole genome shotgun (WGS) entry which is preliminary data.</text>
</comment>
<evidence type="ECO:0000313" key="3">
    <source>
        <dbReference type="Proteomes" id="UP001166286"/>
    </source>
</evidence>
<feature type="transmembrane region" description="Helical" evidence="1">
    <location>
        <begin position="257"/>
        <end position="279"/>
    </location>
</feature>
<proteinExistence type="predicted"/>
<evidence type="ECO:0000256" key="1">
    <source>
        <dbReference type="SAM" id="Phobius"/>
    </source>
</evidence>
<accession>A0AA39R830</accession>
<feature type="transmembrane region" description="Helical" evidence="1">
    <location>
        <begin position="221"/>
        <end position="245"/>
    </location>
</feature>
<dbReference type="Proteomes" id="UP001166286">
    <property type="component" value="Unassembled WGS sequence"/>
</dbReference>
<reference evidence="2" key="1">
    <citation type="submission" date="2023-03" db="EMBL/GenBank/DDBJ databases">
        <title>Complete genome of Cladonia borealis.</title>
        <authorList>
            <person name="Park H."/>
        </authorList>
    </citation>
    <scope>NUCLEOTIDE SEQUENCE</scope>
    <source>
        <strain evidence="2">ANT050790</strain>
    </source>
</reference>
<evidence type="ECO:0000313" key="2">
    <source>
        <dbReference type="EMBL" id="KAK0516632.1"/>
    </source>
</evidence>
<keyword evidence="3" id="KW-1185">Reference proteome</keyword>